<dbReference type="InterPro" id="IPR004358">
    <property type="entry name" value="Sig_transdc_His_kin-like_C"/>
</dbReference>
<keyword evidence="7" id="KW-1133">Transmembrane helix</keyword>
<comment type="catalytic activity">
    <reaction evidence="1">
        <text>ATP + protein L-histidine = ADP + protein N-phospho-L-histidine.</text>
        <dbReference type="EC" id="2.7.13.3"/>
    </reaction>
</comment>
<evidence type="ECO:0000256" key="6">
    <source>
        <dbReference type="ARBA" id="ARBA00023012"/>
    </source>
</evidence>
<keyword evidence="6" id="KW-0902">Two-component regulatory system</keyword>
<dbReference type="AlphaFoldDB" id="A0A927AS20"/>
<keyword evidence="4" id="KW-0808">Transferase</keyword>
<feature type="domain" description="Histidine kinase" evidence="8">
    <location>
        <begin position="285"/>
        <end position="503"/>
    </location>
</feature>
<feature type="transmembrane region" description="Helical" evidence="7">
    <location>
        <begin position="7"/>
        <end position="28"/>
    </location>
</feature>
<dbReference type="InterPro" id="IPR003661">
    <property type="entry name" value="HisK_dim/P_dom"/>
</dbReference>
<proteinExistence type="predicted"/>
<reference evidence="9" key="1">
    <citation type="submission" date="2020-09" db="EMBL/GenBank/DDBJ databases">
        <authorList>
            <person name="Kim M.K."/>
        </authorList>
    </citation>
    <scope>NUCLEOTIDE SEQUENCE</scope>
    <source>
        <strain evidence="9">BT702</strain>
    </source>
</reference>
<keyword evidence="3" id="KW-0597">Phosphoprotein</keyword>
<keyword evidence="7" id="KW-0472">Membrane</keyword>
<keyword evidence="7" id="KW-0812">Transmembrane</keyword>
<dbReference type="CDD" id="cd00075">
    <property type="entry name" value="HATPase"/>
    <property type="match status" value="1"/>
</dbReference>
<dbReference type="SUPFAM" id="SSF47384">
    <property type="entry name" value="Homodimeric domain of signal transducing histidine kinase"/>
    <property type="match status" value="1"/>
</dbReference>
<dbReference type="PRINTS" id="PR00344">
    <property type="entry name" value="BCTRLSENSOR"/>
</dbReference>
<comment type="caution">
    <text evidence="9">The sequence shown here is derived from an EMBL/GenBank/DDBJ whole genome shotgun (WGS) entry which is preliminary data.</text>
</comment>
<dbReference type="InterPro" id="IPR050736">
    <property type="entry name" value="Sensor_HK_Regulatory"/>
</dbReference>
<dbReference type="PANTHER" id="PTHR43711:SF31">
    <property type="entry name" value="HISTIDINE KINASE"/>
    <property type="match status" value="1"/>
</dbReference>
<dbReference type="PANTHER" id="PTHR43711">
    <property type="entry name" value="TWO-COMPONENT HISTIDINE KINASE"/>
    <property type="match status" value="1"/>
</dbReference>
<dbReference type="InterPro" id="IPR036097">
    <property type="entry name" value="HisK_dim/P_sf"/>
</dbReference>
<dbReference type="FunFam" id="3.30.565.10:FF:000006">
    <property type="entry name" value="Sensor histidine kinase WalK"/>
    <property type="match status" value="1"/>
</dbReference>
<keyword evidence="5 9" id="KW-0418">Kinase</keyword>
<accession>A0A927AS20</accession>
<dbReference type="Pfam" id="PF00512">
    <property type="entry name" value="HisKA"/>
    <property type="match status" value="1"/>
</dbReference>
<evidence type="ECO:0000256" key="5">
    <source>
        <dbReference type="ARBA" id="ARBA00022777"/>
    </source>
</evidence>
<dbReference type="InterPro" id="IPR036890">
    <property type="entry name" value="HATPase_C_sf"/>
</dbReference>
<dbReference type="InterPro" id="IPR003594">
    <property type="entry name" value="HATPase_dom"/>
</dbReference>
<gene>
    <name evidence="9" type="ORF">IC229_08010</name>
</gene>
<evidence type="ECO:0000259" key="8">
    <source>
        <dbReference type="PROSITE" id="PS50109"/>
    </source>
</evidence>
<dbReference type="Proteomes" id="UP000598820">
    <property type="component" value="Unassembled WGS sequence"/>
</dbReference>
<dbReference type="PROSITE" id="PS50109">
    <property type="entry name" value="HIS_KIN"/>
    <property type="match status" value="1"/>
</dbReference>
<dbReference type="Gene3D" id="3.30.565.10">
    <property type="entry name" value="Histidine kinase-like ATPase, C-terminal domain"/>
    <property type="match status" value="1"/>
</dbReference>
<evidence type="ECO:0000256" key="2">
    <source>
        <dbReference type="ARBA" id="ARBA00012438"/>
    </source>
</evidence>
<dbReference type="CDD" id="cd00082">
    <property type="entry name" value="HisKA"/>
    <property type="match status" value="1"/>
</dbReference>
<dbReference type="Pfam" id="PF02518">
    <property type="entry name" value="HATPase_c"/>
    <property type="match status" value="1"/>
</dbReference>
<keyword evidence="10" id="KW-1185">Reference proteome</keyword>
<dbReference type="EMBL" id="JACWZY010000005">
    <property type="protein sequence ID" value="MBD2700575.1"/>
    <property type="molecule type" value="Genomic_DNA"/>
</dbReference>
<dbReference type="GO" id="GO:0000155">
    <property type="term" value="F:phosphorelay sensor kinase activity"/>
    <property type="evidence" value="ECO:0007669"/>
    <property type="project" value="InterPro"/>
</dbReference>
<sequence>MNRRIRSIFWLMALCIIGINAFQGYWLWTTYHLKSQQFNQTMRDALFSVLQNRQMVEANRLFARQGNEKSLKPTRMIIRQFDGTTNREQIRVIVRQPGPPLSAKRTRRPGKRAVSVGFYQQLSPGPPGTETELFESPDTLAHRISTLLLLDWAEGTRINLAKLADAYRAELFQRGINPTFKLDTVSVQPQKMSKNVLVRQLGAPSRPNDKPNVMNRLVVPINPIRNLFAQVTFETPTFYLLRRMGWLLGGSVFLVLLTTGSFLFMLSTILRQKKLSEVKNDFINNMTHELKTPIATVTAAVEALQHFGALDDPKKTQMYLAISQNNLQRLSDLVEKVLNLAVEEKKELVLNPEWVKPSEIISQAIGNYHPKSDKLVDFEVAVETTDEPVLIDRFHMTNVLNNLIENAIKYSGESVNIRIASQQREHVWRLSVKDNGIGIPRAYQAAIFDRFFRVPTGNLHPVKGFGLGLSYVRQVVEKHGGLAEVISEPGQGSEFTLLVPMQGGTGQVSIRRLRINFNPLQSAS</sequence>
<dbReference type="EC" id="2.7.13.3" evidence="2"/>
<protein>
    <recommendedName>
        <fullName evidence="2">histidine kinase</fullName>
        <ecNumber evidence="2">2.7.13.3</ecNumber>
    </recommendedName>
</protein>
<dbReference type="Gene3D" id="1.10.287.130">
    <property type="match status" value="1"/>
</dbReference>
<dbReference type="SMART" id="SM00388">
    <property type="entry name" value="HisKA"/>
    <property type="match status" value="1"/>
</dbReference>
<organism evidence="9 10">
    <name type="scientific">Spirosoma profusum</name>
    <dbReference type="NCBI Taxonomy" id="2771354"/>
    <lineage>
        <taxon>Bacteria</taxon>
        <taxon>Pseudomonadati</taxon>
        <taxon>Bacteroidota</taxon>
        <taxon>Cytophagia</taxon>
        <taxon>Cytophagales</taxon>
        <taxon>Cytophagaceae</taxon>
        <taxon>Spirosoma</taxon>
    </lineage>
</organism>
<dbReference type="RefSeq" id="WP_190886438.1">
    <property type="nucleotide sequence ID" value="NZ_JACWZY010000005.1"/>
</dbReference>
<evidence type="ECO:0000313" key="9">
    <source>
        <dbReference type="EMBL" id="MBD2700575.1"/>
    </source>
</evidence>
<evidence type="ECO:0000256" key="7">
    <source>
        <dbReference type="SAM" id="Phobius"/>
    </source>
</evidence>
<dbReference type="SMART" id="SM00387">
    <property type="entry name" value="HATPase_c"/>
    <property type="match status" value="1"/>
</dbReference>
<dbReference type="SUPFAM" id="SSF55874">
    <property type="entry name" value="ATPase domain of HSP90 chaperone/DNA topoisomerase II/histidine kinase"/>
    <property type="match status" value="1"/>
</dbReference>
<evidence type="ECO:0000256" key="4">
    <source>
        <dbReference type="ARBA" id="ARBA00022679"/>
    </source>
</evidence>
<evidence type="ECO:0000256" key="3">
    <source>
        <dbReference type="ARBA" id="ARBA00022553"/>
    </source>
</evidence>
<feature type="transmembrane region" description="Helical" evidence="7">
    <location>
        <begin position="244"/>
        <end position="266"/>
    </location>
</feature>
<name>A0A927AS20_9BACT</name>
<dbReference type="InterPro" id="IPR005467">
    <property type="entry name" value="His_kinase_dom"/>
</dbReference>
<evidence type="ECO:0000256" key="1">
    <source>
        <dbReference type="ARBA" id="ARBA00000085"/>
    </source>
</evidence>
<evidence type="ECO:0000313" key="10">
    <source>
        <dbReference type="Proteomes" id="UP000598820"/>
    </source>
</evidence>